<evidence type="ECO:0000313" key="1">
    <source>
        <dbReference type="EMBL" id="MFD0947025.1"/>
    </source>
</evidence>
<sequence length="221" mass="23188">MPFDSIQIARLSGAWGAMGALAASDGVAAHPHLLRLTGPGAPARDLADAAHYLCLLHARHPGVIDHALEHARQPAEREWLEAAAEAFAEERALLVRIVAAAGPLPSTPGQAESEAAAAAQRHALDMLAQSDRTGTPSGAALALAVDWAAVRTVLDSAAARLGIDAPPLALPLAEETMTIVDTLVREAAVERALLFGAQQMFAQHRALFDLLEARAGARERH</sequence>
<comment type="caution">
    <text evidence="1">The sequence shown here is derived from an EMBL/GenBank/DDBJ whole genome shotgun (WGS) entry which is preliminary data.</text>
</comment>
<name>A0ABW3H9B2_9SPHN</name>
<gene>
    <name evidence="1" type="ORF">ACFQ1E_11810</name>
</gene>
<accession>A0ABW3H9B2</accession>
<dbReference type="InterPro" id="IPR054248">
    <property type="entry name" value="DUF6975"/>
</dbReference>
<evidence type="ECO:0000313" key="2">
    <source>
        <dbReference type="Proteomes" id="UP001596977"/>
    </source>
</evidence>
<proteinExistence type="predicted"/>
<dbReference type="Proteomes" id="UP001596977">
    <property type="component" value="Unassembled WGS sequence"/>
</dbReference>
<keyword evidence="2" id="KW-1185">Reference proteome</keyword>
<dbReference type="EMBL" id="JBHTJG010000005">
    <property type="protein sequence ID" value="MFD0947025.1"/>
    <property type="molecule type" value="Genomic_DNA"/>
</dbReference>
<dbReference type="Pfam" id="PF22391">
    <property type="entry name" value="DUF6975"/>
    <property type="match status" value="1"/>
</dbReference>
<reference evidence="2" key="1">
    <citation type="journal article" date="2019" name="Int. J. Syst. Evol. Microbiol.">
        <title>The Global Catalogue of Microorganisms (GCM) 10K type strain sequencing project: providing services to taxonomists for standard genome sequencing and annotation.</title>
        <authorList>
            <consortium name="The Broad Institute Genomics Platform"/>
            <consortium name="The Broad Institute Genome Sequencing Center for Infectious Disease"/>
            <person name="Wu L."/>
            <person name="Ma J."/>
        </authorList>
    </citation>
    <scope>NUCLEOTIDE SEQUENCE [LARGE SCALE GENOMIC DNA]</scope>
    <source>
        <strain evidence="2">CCUG 62982</strain>
    </source>
</reference>
<organism evidence="1 2">
    <name type="scientific">Sphingomonas canadensis</name>
    <dbReference type="NCBI Taxonomy" id="1219257"/>
    <lineage>
        <taxon>Bacteria</taxon>
        <taxon>Pseudomonadati</taxon>
        <taxon>Pseudomonadota</taxon>
        <taxon>Alphaproteobacteria</taxon>
        <taxon>Sphingomonadales</taxon>
        <taxon>Sphingomonadaceae</taxon>
        <taxon>Sphingomonas</taxon>
    </lineage>
</organism>
<protein>
    <submittedName>
        <fullName evidence="1">DUF6975 family protein</fullName>
    </submittedName>
</protein>